<sequence>MSETRIDEIADGIYRLSTHVPEIAPPAGFTFNQFLIRAEEPLLFHCGPRRMFPSVAAALARVMPVDRLRWIGFGHVEADECGAMNEWLAAAPQAQLVQGGIGCMVSINDMADRPPRPLADGEVIDLGGKRLRHLDTPQIPHGWDAGLLYEETTGTLLCGDLFAHVGDGPAVTEGDVMGPARAAEDMFGPSALTPMTAPTIRRLAGLSPRTLGIMHGSCFHGDGAAALTALADDYARRLREQMDRLAA</sequence>
<dbReference type="InterPro" id="IPR045761">
    <property type="entry name" value="ODP_dom"/>
</dbReference>
<comment type="caution">
    <text evidence="2">The sequence shown here is derived from an EMBL/GenBank/DDBJ whole genome shotgun (WGS) entry which is preliminary data.</text>
</comment>
<dbReference type="EMBL" id="NHON01000138">
    <property type="protein sequence ID" value="OWJ58075.1"/>
    <property type="molecule type" value="Genomic_DNA"/>
</dbReference>
<organism evidence="2 3">
    <name type="scientific">Inquilinus limosus</name>
    <dbReference type="NCBI Taxonomy" id="171674"/>
    <lineage>
        <taxon>Bacteria</taxon>
        <taxon>Pseudomonadati</taxon>
        <taxon>Pseudomonadota</taxon>
        <taxon>Alphaproteobacteria</taxon>
        <taxon>Rhodospirillales</taxon>
        <taxon>Rhodospirillaceae</taxon>
        <taxon>Inquilinus</taxon>
    </lineage>
</organism>
<evidence type="ECO:0000313" key="2">
    <source>
        <dbReference type="EMBL" id="OWJ58075.1"/>
    </source>
</evidence>
<dbReference type="RefSeq" id="WP_088157291.1">
    <property type="nucleotide sequence ID" value="NZ_NHON01000138.1"/>
</dbReference>
<keyword evidence="3" id="KW-1185">Reference proteome</keyword>
<gene>
    <name evidence="2" type="ORF">BWR60_33610</name>
</gene>
<dbReference type="OrthoDB" id="9800607at2"/>
<name>A0A211YYK0_9PROT</name>
<evidence type="ECO:0000313" key="3">
    <source>
        <dbReference type="Proteomes" id="UP000196655"/>
    </source>
</evidence>
<protein>
    <submittedName>
        <fullName evidence="2">MBL fold metallo-hydrolase</fullName>
    </submittedName>
</protein>
<dbReference type="Pfam" id="PF19583">
    <property type="entry name" value="ODP"/>
    <property type="match status" value="1"/>
</dbReference>
<dbReference type="STRING" id="1122125.GCA_000423185_06996"/>
<dbReference type="InterPro" id="IPR036866">
    <property type="entry name" value="RibonucZ/Hydroxyglut_hydro"/>
</dbReference>
<dbReference type="GO" id="GO:0016787">
    <property type="term" value="F:hydrolase activity"/>
    <property type="evidence" value="ECO:0007669"/>
    <property type="project" value="UniProtKB-KW"/>
</dbReference>
<dbReference type="Proteomes" id="UP000196655">
    <property type="component" value="Unassembled WGS sequence"/>
</dbReference>
<proteinExistence type="predicted"/>
<keyword evidence="2" id="KW-0378">Hydrolase</keyword>
<dbReference type="Gene3D" id="3.60.15.10">
    <property type="entry name" value="Ribonuclease Z/Hydroxyacylglutathione hydrolase-like"/>
    <property type="match status" value="1"/>
</dbReference>
<reference evidence="3" key="1">
    <citation type="submission" date="2017-05" db="EMBL/GenBank/DDBJ databases">
        <authorList>
            <person name="Macchi M."/>
            <person name="Festa S."/>
            <person name="Coppotelli B.M."/>
            <person name="Morelli I.S."/>
        </authorList>
    </citation>
    <scope>NUCLEOTIDE SEQUENCE [LARGE SCALE GENOMIC DNA]</scope>
    <source>
        <strain evidence="3">I</strain>
    </source>
</reference>
<dbReference type="SUPFAM" id="SSF56281">
    <property type="entry name" value="Metallo-hydrolase/oxidoreductase"/>
    <property type="match status" value="1"/>
</dbReference>
<accession>A0A211YYK0</accession>
<feature type="domain" description="ODP" evidence="1">
    <location>
        <begin position="30"/>
        <end position="166"/>
    </location>
</feature>
<dbReference type="AlphaFoldDB" id="A0A211YYK0"/>
<evidence type="ECO:0000259" key="1">
    <source>
        <dbReference type="Pfam" id="PF19583"/>
    </source>
</evidence>